<dbReference type="Gene3D" id="3.40.50.1820">
    <property type="entry name" value="alpha/beta hydrolase"/>
    <property type="match status" value="1"/>
</dbReference>
<sequence>MPSTSGSPQLSYIAEGKGPLVIMLHGLLMDGKSWRNNGLFSLFSPFFHVVCPDLLGHGESVKPSVPELYTQQNQALSIVKIMDELGYEKAHVIGYSSGAWAALGLLNHHPERLHSVVLGGWDLKNGLPETPEGKLSFDMFMSYARSTAPELVSGLSLDDQESVRCFFNELRKYSEKKEALFPYKTPILLWAGANDPYNSPMAEIAQQYGLLMTLGKGDHLSEFNKPDKASINEIFKFIETQKGSMSSATCS</sequence>
<dbReference type="PANTHER" id="PTHR43798">
    <property type="entry name" value="MONOACYLGLYCEROL LIPASE"/>
    <property type="match status" value="1"/>
</dbReference>
<evidence type="ECO:0000259" key="1">
    <source>
        <dbReference type="Pfam" id="PF00561"/>
    </source>
</evidence>
<dbReference type="Pfam" id="PF00561">
    <property type="entry name" value="Abhydrolase_1"/>
    <property type="match status" value="1"/>
</dbReference>
<reference evidence="2 3" key="1">
    <citation type="submission" date="2021-01" db="EMBL/GenBank/DDBJ databases">
        <title>Complete genome sequence of Erwinia rhapontici MAFF 311153.</title>
        <authorList>
            <person name="Morohoshi T."/>
            <person name="Someya N."/>
        </authorList>
    </citation>
    <scope>NUCLEOTIDE SEQUENCE [LARGE SCALE GENOMIC DNA]</scope>
    <source>
        <strain evidence="2 3">MAFF 311153</strain>
    </source>
</reference>
<dbReference type="SUPFAM" id="SSF53474">
    <property type="entry name" value="alpha/beta-Hydrolases"/>
    <property type="match status" value="1"/>
</dbReference>
<dbReference type="RefSeq" id="WP_167864453.1">
    <property type="nucleotide sequence ID" value="NZ_AP024329.1"/>
</dbReference>
<dbReference type="Proteomes" id="UP000677515">
    <property type="component" value="Chromosome"/>
</dbReference>
<name>A0ABN6DIQ2_ERWRD</name>
<evidence type="ECO:0000313" key="3">
    <source>
        <dbReference type="Proteomes" id="UP000677515"/>
    </source>
</evidence>
<dbReference type="InterPro" id="IPR050266">
    <property type="entry name" value="AB_hydrolase_sf"/>
</dbReference>
<organism evidence="2 3">
    <name type="scientific">Erwinia rhapontici</name>
    <name type="common">Pectobacterium rhapontici</name>
    <dbReference type="NCBI Taxonomy" id="55212"/>
    <lineage>
        <taxon>Bacteria</taxon>
        <taxon>Pseudomonadati</taxon>
        <taxon>Pseudomonadota</taxon>
        <taxon>Gammaproteobacteria</taxon>
        <taxon>Enterobacterales</taxon>
        <taxon>Erwiniaceae</taxon>
        <taxon>Erwinia</taxon>
    </lineage>
</organism>
<dbReference type="EMBL" id="AP024329">
    <property type="protein sequence ID" value="BCQ34529.1"/>
    <property type="molecule type" value="Genomic_DNA"/>
</dbReference>
<keyword evidence="3" id="KW-1185">Reference proteome</keyword>
<evidence type="ECO:0000313" key="2">
    <source>
        <dbReference type="EMBL" id="BCQ34529.1"/>
    </source>
</evidence>
<accession>A0ABN6DIQ2</accession>
<dbReference type="InterPro" id="IPR029058">
    <property type="entry name" value="AB_hydrolase_fold"/>
</dbReference>
<protein>
    <recommendedName>
        <fullName evidence="1">AB hydrolase-1 domain-containing protein</fullName>
    </recommendedName>
</protein>
<dbReference type="InterPro" id="IPR000073">
    <property type="entry name" value="AB_hydrolase_1"/>
</dbReference>
<feature type="domain" description="AB hydrolase-1" evidence="1">
    <location>
        <begin position="19"/>
        <end position="118"/>
    </location>
</feature>
<gene>
    <name evidence="2" type="ORF">ERHA53_18720</name>
</gene>
<proteinExistence type="predicted"/>